<keyword evidence="4" id="KW-1185">Reference proteome</keyword>
<feature type="domain" description="C2" evidence="2">
    <location>
        <begin position="1"/>
        <end position="110"/>
    </location>
</feature>
<dbReference type="SUPFAM" id="SSF49562">
    <property type="entry name" value="C2 domain (Calcium/lipid-binding domain, CaLB)"/>
    <property type="match status" value="2"/>
</dbReference>
<dbReference type="SUPFAM" id="SSF48350">
    <property type="entry name" value="GTPase activation domain, GAP"/>
    <property type="match status" value="1"/>
</dbReference>
<dbReference type="Proteomes" id="UP000694413">
    <property type="component" value="Unassembled WGS sequence"/>
</dbReference>
<dbReference type="Gene3D" id="2.60.40.150">
    <property type="entry name" value="C2 domain"/>
    <property type="match status" value="2"/>
</dbReference>
<dbReference type="PRINTS" id="PR00360">
    <property type="entry name" value="C2DOMAIN"/>
</dbReference>
<evidence type="ECO:0000313" key="3">
    <source>
        <dbReference type="Ensembl" id="ENSZALP00000011437.1"/>
    </source>
</evidence>
<dbReference type="Pfam" id="PF00168">
    <property type="entry name" value="C2"/>
    <property type="match status" value="2"/>
</dbReference>
<dbReference type="InterPro" id="IPR039360">
    <property type="entry name" value="Ras_GTPase"/>
</dbReference>
<organism evidence="3 4">
    <name type="scientific">Zonotrichia albicollis</name>
    <name type="common">White-throated sparrow</name>
    <name type="synonym">Fringilla albicollis</name>
    <dbReference type="NCBI Taxonomy" id="44394"/>
    <lineage>
        <taxon>Eukaryota</taxon>
        <taxon>Metazoa</taxon>
        <taxon>Chordata</taxon>
        <taxon>Craniata</taxon>
        <taxon>Vertebrata</taxon>
        <taxon>Euteleostomi</taxon>
        <taxon>Archelosauria</taxon>
        <taxon>Archosauria</taxon>
        <taxon>Dinosauria</taxon>
        <taxon>Saurischia</taxon>
        <taxon>Theropoda</taxon>
        <taxon>Coelurosauria</taxon>
        <taxon>Aves</taxon>
        <taxon>Neognathae</taxon>
        <taxon>Neoaves</taxon>
        <taxon>Telluraves</taxon>
        <taxon>Australaves</taxon>
        <taxon>Passeriformes</taxon>
        <taxon>Passerellidae</taxon>
        <taxon>Zonotrichia</taxon>
    </lineage>
</organism>
<feature type="domain" description="C2" evidence="2">
    <location>
        <begin position="121"/>
        <end position="237"/>
    </location>
</feature>
<name>A0A8D2MP50_ZONAL</name>
<dbReference type="InterPro" id="IPR035892">
    <property type="entry name" value="C2_domain_sf"/>
</dbReference>
<reference evidence="3" key="1">
    <citation type="submission" date="2025-08" db="UniProtKB">
        <authorList>
            <consortium name="Ensembl"/>
        </authorList>
    </citation>
    <scope>IDENTIFICATION</scope>
</reference>
<dbReference type="PROSITE" id="PS50004">
    <property type="entry name" value="C2"/>
    <property type="match status" value="2"/>
</dbReference>
<evidence type="ECO:0000259" key="2">
    <source>
        <dbReference type="PROSITE" id="PS50004"/>
    </source>
</evidence>
<proteinExistence type="predicted"/>
<gene>
    <name evidence="3" type="primary">LOC102073079</name>
</gene>
<dbReference type="PANTHER" id="PTHR10194:SF4">
    <property type="entry name" value="RAS GTPASE-ACTIVATING PROTEIN 4-RELATED"/>
    <property type="match status" value="1"/>
</dbReference>
<evidence type="ECO:0000313" key="4">
    <source>
        <dbReference type="Proteomes" id="UP000694413"/>
    </source>
</evidence>
<reference evidence="3" key="2">
    <citation type="submission" date="2025-09" db="UniProtKB">
        <authorList>
            <consortium name="Ensembl"/>
        </authorList>
    </citation>
    <scope>IDENTIFICATION</scope>
</reference>
<accession>A0A8D2MP50</accession>
<dbReference type="AlphaFoldDB" id="A0A8D2MP50"/>
<dbReference type="SMART" id="SM00239">
    <property type="entry name" value="C2"/>
    <property type="match status" value="2"/>
</dbReference>
<dbReference type="InterPro" id="IPR008936">
    <property type="entry name" value="Rho_GTPase_activation_prot"/>
</dbReference>
<sequence length="424" mass="46733">MARRVLWAGWWPGCGCGTDRAVPCPSSTGSSDPYCIVKIDDEAIIRTATVWKTLSPFWGEEYEVQLQPGFHSISIYVMDEDALSRDDIIGKVCITRDMLAEHPKGYSGWMSLSEVDPDEEVQGEIHLRVEVLGSQGSRRLRCSVLEARDLARKDRNGASDPFVRLRYNGKTQESTVVKKSCYPRWNETFEFELAEPAGEKLCVEVWDWDLVGRNDFLGKVVFSVQGLEAAGQEEGWFRLWPDKSKPTEDGLGSLQLQVKLRDETVLPSQCYQPLVQLLCQEVKSGRQDGQVHLVTLLDETATAECRQEVAINLVKLFLGQGLVKEFLDLLFELELAKPCKAGMGSGPRGFLIISWDCKTCRAFCGDFLGVMVEAQPSHCGICRAHPSSSWAGVGGGAGGLRLGNPHDPHGSGQGGRAQALGITP</sequence>
<dbReference type="Ensembl" id="ENSZALT00000015811.1">
    <property type="protein sequence ID" value="ENSZALP00000011437.1"/>
    <property type="gene ID" value="ENSZALG00000009641.1"/>
</dbReference>
<protein>
    <recommendedName>
        <fullName evidence="2">C2 domain-containing protein</fullName>
    </recommendedName>
</protein>
<dbReference type="PANTHER" id="PTHR10194">
    <property type="entry name" value="RAS GTPASE-ACTIVATING PROTEINS"/>
    <property type="match status" value="1"/>
</dbReference>
<dbReference type="InterPro" id="IPR000008">
    <property type="entry name" value="C2_dom"/>
</dbReference>
<feature type="region of interest" description="Disordered" evidence="1">
    <location>
        <begin position="401"/>
        <end position="424"/>
    </location>
</feature>
<evidence type="ECO:0000256" key="1">
    <source>
        <dbReference type="SAM" id="MobiDB-lite"/>
    </source>
</evidence>